<sequence>MAVARVWLCLLLFAVISGSFPSVIRNVTSSAARTATTTTNMSPKAESKLTCWHNIVSFFVVNYLAHAATVISFPDEPVKIVMLNMVLAILLPATGAMRGLIAIFRHGIFVRDPIKQALRAQALCMVVRTEKWRPIQEKPSYVCVKMKTPHSLTHKIGWIRLMPNFVIHGFLLVPKDRQVHGFCDLPEGYDLAYVPETAQVESLETLPYLPPKEFLPIDSERMSGKSSTPSEVGTVGSALCEISPNYYPFYSFSSALVAIIQIIYASTTLYESSRGKQLAKYGYAAFSLTVVPYLLMSFINLVGNLVHPRYSALYLVKTDIMEEASHRGGRFHSVAGKLNLEKRCLSCRNTLDYSTDHNTLIIQCCSSYQRFDRHLLCKPRTSTSMSSELLFVPIRYLSRFFGRVLCLDGAEKNTEYYASAFVNSWIRAFKHISPFDIALAVICVCPIAVIGAISRFDPASSSLPQRAWTMSWVAAGTVCTWSPRLSRVIYGRIEALASKPGKGITKTALEAFKKSTFAFKVLIILDIVFPVLFIIPAIGGFIIVARMYDDYDCKLAVD</sequence>
<keyword evidence="4" id="KW-1185">Reference proteome</keyword>
<feature type="transmembrane region" description="Helical" evidence="1">
    <location>
        <begin position="281"/>
        <end position="302"/>
    </location>
</feature>
<proteinExistence type="predicted"/>
<evidence type="ECO:0000313" key="3">
    <source>
        <dbReference type="EMBL" id="OXV09929.1"/>
    </source>
</evidence>
<reference evidence="3 4" key="1">
    <citation type="journal article" date="2015" name="Environ. Microbiol.">
        <title>Metagenome sequence of Elaphomyces granulatus from sporocarp tissue reveals Ascomycota ectomycorrhizal fingerprints of genome expansion and a Proteobacteria-rich microbiome.</title>
        <authorList>
            <person name="Quandt C.A."/>
            <person name="Kohler A."/>
            <person name="Hesse C.N."/>
            <person name="Sharpton T.J."/>
            <person name="Martin F."/>
            <person name="Spatafora J.W."/>
        </authorList>
    </citation>
    <scope>NUCLEOTIDE SEQUENCE [LARGE SCALE GENOMIC DNA]</scope>
    <source>
        <strain evidence="3 4">OSC145934</strain>
    </source>
</reference>
<feature type="transmembrane region" description="Helical" evidence="1">
    <location>
        <begin position="517"/>
        <end position="545"/>
    </location>
</feature>
<organism evidence="3 4">
    <name type="scientific">Elaphomyces granulatus</name>
    <dbReference type="NCBI Taxonomy" id="519963"/>
    <lineage>
        <taxon>Eukaryota</taxon>
        <taxon>Fungi</taxon>
        <taxon>Dikarya</taxon>
        <taxon>Ascomycota</taxon>
        <taxon>Pezizomycotina</taxon>
        <taxon>Eurotiomycetes</taxon>
        <taxon>Eurotiomycetidae</taxon>
        <taxon>Eurotiales</taxon>
        <taxon>Elaphomycetaceae</taxon>
        <taxon>Elaphomyces</taxon>
    </lineage>
</organism>
<dbReference type="AlphaFoldDB" id="A0A232M0K6"/>
<keyword evidence="1" id="KW-0472">Membrane</keyword>
<gene>
    <name evidence="3" type="ORF">Egran_02308</name>
</gene>
<accession>A0A232M0K6</accession>
<keyword evidence="2" id="KW-0732">Signal</keyword>
<name>A0A232M0K6_9EURO</name>
<comment type="caution">
    <text evidence="3">The sequence shown here is derived from an EMBL/GenBank/DDBJ whole genome shotgun (WGS) entry which is preliminary data.</text>
</comment>
<feature type="signal peptide" evidence="2">
    <location>
        <begin position="1"/>
        <end position="18"/>
    </location>
</feature>
<protein>
    <submittedName>
        <fullName evidence="3">Uncharacterized protein</fullName>
    </submittedName>
</protein>
<dbReference type="OrthoDB" id="5406607at2759"/>
<keyword evidence="1" id="KW-0812">Transmembrane</keyword>
<feature type="transmembrane region" description="Helical" evidence="1">
    <location>
        <begin position="437"/>
        <end position="456"/>
    </location>
</feature>
<feature type="transmembrane region" description="Helical" evidence="1">
    <location>
        <begin position="249"/>
        <end position="269"/>
    </location>
</feature>
<dbReference type="Proteomes" id="UP000243515">
    <property type="component" value="Unassembled WGS sequence"/>
</dbReference>
<evidence type="ECO:0000256" key="2">
    <source>
        <dbReference type="SAM" id="SignalP"/>
    </source>
</evidence>
<evidence type="ECO:0000256" key="1">
    <source>
        <dbReference type="SAM" id="Phobius"/>
    </source>
</evidence>
<dbReference type="EMBL" id="NPHW01003230">
    <property type="protein sequence ID" value="OXV09929.1"/>
    <property type="molecule type" value="Genomic_DNA"/>
</dbReference>
<feature type="transmembrane region" description="Helical" evidence="1">
    <location>
        <begin position="80"/>
        <end position="101"/>
    </location>
</feature>
<evidence type="ECO:0000313" key="4">
    <source>
        <dbReference type="Proteomes" id="UP000243515"/>
    </source>
</evidence>
<keyword evidence="1" id="KW-1133">Transmembrane helix</keyword>
<feature type="chain" id="PRO_5012398595" evidence="2">
    <location>
        <begin position="19"/>
        <end position="558"/>
    </location>
</feature>